<evidence type="ECO:0000256" key="1">
    <source>
        <dbReference type="ARBA" id="ARBA00010406"/>
    </source>
</evidence>
<dbReference type="PANTHER" id="PTHR11573:SF6">
    <property type="entry name" value="RIBONUCLEOSIDE-DIPHOSPHATE REDUCTASE LARGE SUBUNIT"/>
    <property type="match status" value="1"/>
</dbReference>
<accession>A0A2R5GSI9</accession>
<dbReference type="GO" id="GO:0009263">
    <property type="term" value="P:deoxyribonucleotide biosynthetic process"/>
    <property type="evidence" value="ECO:0007669"/>
    <property type="project" value="TreeGrafter"/>
</dbReference>
<dbReference type="InterPro" id="IPR039718">
    <property type="entry name" value="Rrm1"/>
</dbReference>
<sequence length="213" mass="24066">MHCIDRMIYPIESARTSSLRHRRKGLGVSGLHGVFMRLKLVCDAPEAKKLNKLIFETIYRAAVLESSELARVKGGTKLSPARLPARASFSLKCGARRLFLQRLGGIRKNMVRYGLRNSLLMALMPTVSCASIASVTESFEILTSNLYSRKIMAGEHSIVYKYMMWELVDLGLRNKNLPERLLSNNGSIQLSKGDIPADVCHRYGTVWEYKMRD</sequence>
<evidence type="ECO:0000313" key="4">
    <source>
        <dbReference type="Proteomes" id="UP000241890"/>
    </source>
</evidence>
<dbReference type="PANTHER" id="PTHR11573">
    <property type="entry name" value="RIBONUCLEOSIDE-DIPHOSPHATE REDUCTASE LARGE CHAIN"/>
    <property type="match status" value="1"/>
</dbReference>
<feature type="domain" description="Ribonucleotide reductase large subunit C-terminal" evidence="2">
    <location>
        <begin position="3"/>
        <end position="212"/>
    </location>
</feature>
<reference evidence="3 4" key="1">
    <citation type="submission" date="2017-12" db="EMBL/GenBank/DDBJ databases">
        <title>Sequencing, de novo assembly and annotation of complete genome of a new Thraustochytrid species, strain FCC1311.</title>
        <authorList>
            <person name="Sedici K."/>
            <person name="Godart F."/>
            <person name="Aiese Cigliano R."/>
            <person name="Sanseverino W."/>
            <person name="Barakat M."/>
            <person name="Ortet P."/>
            <person name="Marechal E."/>
            <person name="Cagnac O."/>
            <person name="Amato A."/>
        </authorList>
    </citation>
    <scope>NUCLEOTIDE SEQUENCE [LARGE SCALE GENOMIC DNA]</scope>
</reference>
<dbReference type="Gene3D" id="3.20.70.20">
    <property type="match status" value="1"/>
</dbReference>
<comment type="similarity">
    <text evidence="1">Belongs to the ribonucleoside diphosphate reductase large chain family.</text>
</comment>
<evidence type="ECO:0000259" key="2">
    <source>
        <dbReference type="Pfam" id="PF02867"/>
    </source>
</evidence>
<keyword evidence="4" id="KW-1185">Reference proteome</keyword>
<proteinExistence type="inferred from homology"/>
<dbReference type="GO" id="GO:0005524">
    <property type="term" value="F:ATP binding"/>
    <property type="evidence" value="ECO:0007669"/>
    <property type="project" value="TreeGrafter"/>
</dbReference>
<dbReference type="Proteomes" id="UP000241890">
    <property type="component" value="Unassembled WGS sequence"/>
</dbReference>
<dbReference type="EMBL" id="BEYU01000084">
    <property type="protein sequence ID" value="GBG30844.1"/>
    <property type="molecule type" value="Genomic_DNA"/>
</dbReference>
<comment type="caution">
    <text evidence="3">The sequence shown here is derived from an EMBL/GenBank/DDBJ whole genome shotgun (WGS) entry which is preliminary data.</text>
</comment>
<dbReference type="OrthoDB" id="3000483at2759"/>
<dbReference type="InParanoid" id="A0A2R5GSI9"/>
<dbReference type="Pfam" id="PF02867">
    <property type="entry name" value="Ribonuc_red_lgC"/>
    <property type="match status" value="1"/>
</dbReference>
<organism evidence="3 4">
    <name type="scientific">Hondaea fermentalgiana</name>
    <dbReference type="NCBI Taxonomy" id="2315210"/>
    <lineage>
        <taxon>Eukaryota</taxon>
        <taxon>Sar</taxon>
        <taxon>Stramenopiles</taxon>
        <taxon>Bigyra</taxon>
        <taxon>Labyrinthulomycetes</taxon>
        <taxon>Thraustochytrida</taxon>
        <taxon>Thraustochytriidae</taxon>
        <taxon>Hondaea</taxon>
    </lineage>
</organism>
<dbReference type="GO" id="GO:0004748">
    <property type="term" value="F:ribonucleoside-diphosphate reductase activity, thioredoxin disulfide as acceptor"/>
    <property type="evidence" value="ECO:0007669"/>
    <property type="project" value="TreeGrafter"/>
</dbReference>
<dbReference type="PRINTS" id="PR01183">
    <property type="entry name" value="RIBORDTASEM1"/>
</dbReference>
<name>A0A2R5GSI9_9STRA</name>
<dbReference type="AlphaFoldDB" id="A0A2R5GSI9"/>
<evidence type="ECO:0000313" key="3">
    <source>
        <dbReference type="EMBL" id="GBG30844.1"/>
    </source>
</evidence>
<dbReference type="InterPro" id="IPR000788">
    <property type="entry name" value="RNR_lg_C"/>
</dbReference>
<dbReference type="SUPFAM" id="SSF51998">
    <property type="entry name" value="PFL-like glycyl radical enzymes"/>
    <property type="match status" value="1"/>
</dbReference>
<dbReference type="GO" id="GO:0005971">
    <property type="term" value="C:ribonucleoside-diphosphate reductase complex"/>
    <property type="evidence" value="ECO:0007669"/>
    <property type="project" value="TreeGrafter"/>
</dbReference>
<protein>
    <submittedName>
        <fullName evidence="3">Ribonucleoside-diphosphate reductase large subunit</fullName>
    </submittedName>
</protein>
<gene>
    <name evidence="3" type="ORF">FCC1311_070642</name>
</gene>